<feature type="region of interest" description="Disordered" evidence="3">
    <location>
        <begin position="1"/>
        <end position="116"/>
    </location>
</feature>
<evidence type="ECO:0000256" key="3">
    <source>
        <dbReference type="SAM" id="MobiDB-lite"/>
    </source>
</evidence>
<dbReference type="CDD" id="cd05387">
    <property type="entry name" value="BY-kinase"/>
    <property type="match status" value="1"/>
</dbReference>
<dbReference type="EMBL" id="VBOZ01000025">
    <property type="protein sequence ID" value="TMQ64239.1"/>
    <property type="molecule type" value="Genomic_DNA"/>
</dbReference>
<feature type="region of interest" description="Disordered" evidence="3">
    <location>
        <begin position="344"/>
        <end position="363"/>
    </location>
</feature>
<accession>A0A538TKT6</accession>
<dbReference type="SUPFAM" id="SSF52540">
    <property type="entry name" value="P-loop containing nucleoside triphosphate hydrolases"/>
    <property type="match status" value="1"/>
</dbReference>
<dbReference type="Proteomes" id="UP000317691">
    <property type="component" value="Unassembled WGS sequence"/>
</dbReference>
<reference evidence="4 5" key="1">
    <citation type="journal article" date="2019" name="Nat. Microbiol.">
        <title>Mediterranean grassland soil C-N compound turnover is dependent on rainfall and depth, and is mediated by genomically divergent microorganisms.</title>
        <authorList>
            <person name="Diamond S."/>
            <person name="Andeer P.F."/>
            <person name="Li Z."/>
            <person name="Crits-Christoph A."/>
            <person name="Burstein D."/>
            <person name="Anantharaman K."/>
            <person name="Lane K.R."/>
            <person name="Thomas B.C."/>
            <person name="Pan C."/>
            <person name="Northen T.R."/>
            <person name="Banfield J.F."/>
        </authorList>
    </citation>
    <scope>NUCLEOTIDE SEQUENCE [LARGE SCALE GENOMIC DNA]</scope>
    <source>
        <strain evidence="4">WS_9</strain>
    </source>
</reference>
<keyword evidence="2" id="KW-0067">ATP-binding</keyword>
<dbReference type="GO" id="GO:0005524">
    <property type="term" value="F:ATP binding"/>
    <property type="evidence" value="ECO:0007669"/>
    <property type="project" value="UniProtKB-KW"/>
</dbReference>
<evidence type="ECO:0000256" key="2">
    <source>
        <dbReference type="ARBA" id="ARBA00022840"/>
    </source>
</evidence>
<dbReference type="PANTHER" id="PTHR32309">
    <property type="entry name" value="TYROSINE-PROTEIN KINASE"/>
    <property type="match status" value="1"/>
</dbReference>
<dbReference type="InterPro" id="IPR050445">
    <property type="entry name" value="Bact_polysacc_biosynth/exp"/>
</dbReference>
<protein>
    <submittedName>
        <fullName evidence="4">CpsD/CapB family tyrosine-protein kinase</fullName>
    </submittedName>
</protein>
<dbReference type="Pfam" id="PF10609">
    <property type="entry name" value="ParA"/>
    <property type="match status" value="1"/>
</dbReference>
<feature type="compositionally biased region" description="Basic and acidic residues" evidence="3">
    <location>
        <begin position="23"/>
        <end position="35"/>
    </location>
</feature>
<organism evidence="4 5">
    <name type="scientific">Eiseniibacteriota bacterium</name>
    <dbReference type="NCBI Taxonomy" id="2212470"/>
    <lineage>
        <taxon>Bacteria</taxon>
        <taxon>Candidatus Eiseniibacteriota</taxon>
    </lineage>
</organism>
<evidence type="ECO:0000256" key="1">
    <source>
        <dbReference type="ARBA" id="ARBA00022741"/>
    </source>
</evidence>
<dbReference type="AlphaFoldDB" id="A0A538TKT6"/>
<dbReference type="Gene3D" id="3.40.50.300">
    <property type="entry name" value="P-loop containing nucleotide triphosphate hydrolases"/>
    <property type="match status" value="1"/>
</dbReference>
<sequence>MSGPQQDHGHGPSAGGAAFRGPRLGDRAVWRDASQHRRRRTGVQRACDRSHSSGRGVATSRLLPDEQLADDGHHAGRRGDNRPLRHPDCHAHEPLRPRDNVGSAAVSRPPRVSRNRPRTLFQDLDIDAPHVTEARRILQILSRSRKDGERRVYLVTSACGGEGKSTIASMLALVAARIFHKRTLIIDGDMHRPTLHRLLGLTQHPGLFEALRAPDSEIIAPRATPLPMLFALPSGIARGPIAGAYEDGAFRTLLDKYRTAFDLIFIDAAPAVPAVEPILMAEHVDALLIVAMAGRTPASLARRLHQILTPMASKVAGVILNNAAEELPYYHDYRYYGYRPASVRHSKTHPPAARSAGSPAPRR</sequence>
<comment type="caution">
    <text evidence="4">The sequence shown here is derived from an EMBL/GenBank/DDBJ whole genome shotgun (WGS) entry which is preliminary data.</text>
</comment>
<dbReference type="InterPro" id="IPR027417">
    <property type="entry name" value="P-loop_NTPase"/>
</dbReference>
<keyword evidence="1" id="KW-0547">Nucleotide-binding</keyword>
<keyword evidence="4" id="KW-0418">Kinase</keyword>
<proteinExistence type="predicted"/>
<dbReference type="PANTHER" id="PTHR32309:SF13">
    <property type="entry name" value="FERRIC ENTEROBACTIN TRANSPORT PROTEIN FEPE"/>
    <property type="match status" value="1"/>
</dbReference>
<evidence type="ECO:0000313" key="4">
    <source>
        <dbReference type="EMBL" id="TMQ64239.1"/>
    </source>
</evidence>
<feature type="compositionally biased region" description="Low complexity" evidence="3">
    <location>
        <begin position="350"/>
        <end position="363"/>
    </location>
</feature>
<evidence type="ECO:0000313" key="5">
    <source>
        <dbReference type="Proteomes" id="UP000317691"/>
    </source>
</evidence>
<gene>
    <name evidence="4" type="ORF">E6K79_08140</name>
</gene>
<dbReference type="InterPro" id="IPR033756">
    <property type="entry name" value="YlxH/NBP35"/>
</dbReference>
<feature type="compositionally biased region" description="Basic and acidic residues" evidence="3">
    <location>
        <begin position="70"/>
        <end position="99"/>
    </location>
</feature>
<keyword evidence="4" id="KW-0808">Transferase</keyword>
<name>A0A538TKT6_UNCEI</name>
<dbReference type="GO" id="GO:0004713">
    <property type="term" value="F:protein tyrosine kinase activity"/>
    <property type="evidence" value="ECO:0007669"/>
    <property type="project" value="TreeGrafter"/>
</dbReference>
<dbReference type="GO" id="GO:0005886">
    <property type="term" value="C:plasma membrane"/>
    <property type="evidence" value="ECO:0007669"/>
    <property type="project" value="TreeGrafter"/>
</dbReference>
<dbReference type="InterPro" id="IPR005702">
    <property type="entry name" value="Wzc-like_C"/>
</dbReference>